<protein>
    <submittedName>
        <fullName evidence="1">Uncharacterized protein</fullName>
    </submittedName>
</protein>
<proteinExistence type="predicted"/>
<accession>A0ACB8DM88</accession>
<evidence type="ECO:0000313" key="1">
    <source>
        <dbReference type="EMBL" id="KAH7973630.1"/>
    </source>
</evidence>
<dbReference type="Proteomes" id="UP000821865">
    <property type="component" value="Chromosome 10"/>
</dbReference>
<gene>
    <name evidence="1" type="ORF">HPB49_003469</name>
</gene>
<organism evidence="1 2">
    <name type="scientific">Dermacentor silvarum</name>
    <name type="common">Tick</name>
    <dbReference type="NCBI Taxonomy" id="543639"/>
    <lineage>
        <taxon>Eukaryota</taxon>
        <taxon>Metazoa</taxon>
        <taxon>Ecdysozoa</taxon>
        <taxon>Arthropoda</taxon>
        <taxon>Chelicerata</taxon>
        <taxon>Arachnida</taxon>
        <taxon>Acari</taxon>
        <taxon>Parasitiformes</taxon>
        <taxon>Ixodida</taxon>
        <taxon>Ixodoidea</taxon>
        <taxon>Ixodidae</taxon>
        <taxon>Rhipicephalinae</taxon>
        <taxon>Dermacentor</taxon>
    </lineage>
</organism>
<evidence type="ECO:0000313" key="2">
    <source>
        <dbReference type="Proteomes" id="UP000821865"/>
    </source>
</evidence>
<comment type="caution">
    <text evidence="1">The sequence shown here is derived from an EMBL/GenBank/DDBJ whole genome shotgun (WGS) entry which is preliminary data.</text>
</comment>
<sequence length="234" mass="26467">MLWLWILATIPTLVLSEDGSSPENVRQNFVKVAFRDCWEQLPRTFSEGLAQSSRGHSGCNELTGHLTINSTSESSSVPDQNDFVEELRLSWSVAGLPSVSTAQSQPHHRQQPLAQLKRRWPCQLCPIVCSTEFNLTSHMRRHSTRKRHACPVCPTTCSTLFNLASHMRTHTGEKPFKCDMCPMAFAAKGTLVNHRRTHTGERPFQCPFCNKSFTRKFVLRDHISYRHSGQSGSS</sequence>
<dbReference type="EMBL" id="CM023479">
    <property type="protein sequence ID" value="KAH7973630.1"/>
    <property type="molecule type" value="Genomic_DNA"/>
</dbReference>
<keyword evidence="2" id="KW-1185">Reference proteome</keyword>
<name>A0ACB8DM88_DERSI</name>
<reference evidence="1" key="1">
    <citation type="submission" date="2020-05" db="EMBL/GenBank/DDBJ databases">
        <title>Large-scale comparative analyses of tick genomes elucidate their genetic diversity and vector capacities.</title>
        <authorList>
            <person name="Jia N."/>
            <person name="Wang J."/>
            <person name="Shi W."/>
            <person name="Du L."/>
            <person name="Sun Y."/>
            <person name="Zhan W."/>
            <person name="Jiang J."/>
            <person name="Wang Q."/>
            <person name="Zhang B."/>
            <person name="Ji P."/>
            <person name="Sakyi L.B."/>
            <person name="Cui X."/>
            <person name="Yuan T."/>
            <person name="Jiang B."/>
            <person name="Yang W."/>
            <person name="Lam T.T.-Y."/>
            <person name="Chang Q."/>
            <person name="Ding S."/>
            <person name="Wang X."/>
            <person name="Zhu J."/>
            <person name="Ruan X."/>
            <person name="Zhao L."/>
            <person name="Wei J."/>
            <person name="Que T."/>
            <person name="Du C."/>
            <person name="Cheng J."/>
            <person name="Dai P."/>
            <person name="Han X."/>
            <person name="Huang E."/>
            <person name="Gao Y."/>
            <person name="Liu J."/>
            <person name="Shao H."/>
            <person name="Ye R."/>
            <person name="Li L."/>
            <person name="Wei W."/>
            <person name="Wang X."/>
            <person name="Wang C."/>
            <person name="Yang T."/>
            <person name="Huo Q."/>
            <person name="Li W."/>
            <person name="Guo W."/>
            <person name="Chen H."/>
            <person name="Zhou L."/>
            <person name="Ni X."/>
            <person name="Tian J."/>
            <person name="Zhou Y."/>
            <person name="Sheng Y."/>
            <person name="Liu T."/>
            <person name="Pan Y."/>
            <person name="Xia L."/>
            <person name="Li J."/>
            <person name="Zhao F."/>
            <person name="Cao W."/>
        </authorList>
    </citation>
    <scope>NUCLEOTIDE SEQUENCE</scope>
    <source>
        <strain evidence="1">Dsil-2018</strain>
    </source>
</reference>